<evidence type="ECO:0000313" key="3">
    <source>
        <dbReference type="EMBL" id="QDT71288.1"/>
    </source>
</evidence>
<dbReference type="AlphaFoldDB" id="A0A517TSE5"/>
<gene>
    <name evidence="3" type="ORF">I41_04450</name>
</gene>
<reference evidence="3 4" key="1">
    <citation type="submission" date="2019-02" db="EMBL/GenBank/DDBJ databases">
        <title>Deep-cultivation of Planctomycetes and their phenomic and genomic characterization uncovers novel biology.</title>
        <authorList>
            <person name="Wiegand S."/>
            <person name="Jogler M."/>
            <person name="Boedeker C."/>
            <person name="Pinto D."/>
            <person name="Vollmers J."/>
            <person name="Rivas-Marin E."/>
            <person name="Kohn T."/>
            <person name="Peeters S.H."/>
            <person name="Heuer A."/>
            <person name="Rast P."/>
            <person name="Oberbeckmann S."/>
            <person name="Bunk B."/>
            <person name="Jeske O."/>
            <person name="Meyerdierks A."/>
            <person name="Storesund J.E."/>
            <person name="Kallscheuer N."/>
            <person name="Luecker S."/>
            <person name="Lage O.M."/>
            <person name="Pohl T."/>
            <person name="Merkel B.J."/>
            <person name="Hornburger P."/>
            <person name="Mueller R.-W."/>
            <person name="Bruemmer F."/>
            <person name="Labrenz M."/>
            <person name="Spormann A.M."/>
            <person name="Op den Camp H."/>
            <person name="Overmann J."/>
            <person name="Amann R."/>
            <person name="Jetten M.S.M."/>
            <person name="Mascher T."/>
            <person name="Medema M.H."/>
            <person name="Devos D.P."/>
            <person name="Kaster A.-K."/>
            <person name="Ovreas L."/>
            <person name="Rohde M."/>
            <person name="Galperin M.Y."/>
            <person name="Jogler C."/>
        </authorList>
    </citation>
    <scope>NUCLEOTIDE SEQUENCE [LARGE SCALE GENOMIC DNA]</scope>
    <source>
        <strain evidence="3 4">I41</strain>
    </source>
</reference>
<evidence type="ECO:0000256" key="2">
    <source>
        <dbReference type="SAM" id="Phobius"/>
    </source>
</evidence>
<protein>
    <submittedName>
        <fullName evidence="3">Uncharacterized protein</fullName>
    </submittedName>
</protein>
<feature type="region of interest" description="Disordered" evidence="1">
    <location>
        <begin position="109"/>
        <end position="156"/>
    </location>
</feature>
<dbReference type="Proteomes" id="UP000317909">
    <property type="component" value="Chromosome"/>
</dbReference>
<feature type="transmembrane region" description="Helical" evidence="2">
    <location>
        <begin position="57"/>
        <end position="77"/>
    </location>
</feature>
<keyword evidence="4" id="KW-1185">Reference proteome</keyword>
<evidence type="ECO:0000313" key="4">
    <source>
        <dbReference type="Proteomes" id="UP000317909"/>
    </source>
</evidence>
<sequence>MELLVLGLCPIVGIGVWRLWSRLSDDAFERISPEQQSSLRSTAKNLPGIVIGWSVKIVFVVALGASVIHYAAIFSFLETFKRATEWGPRVVAMIAAYWLCDFWSSPELPTISPPRGRSLKPPAKLTKRQSAPPKKQPLAASPRRGRVIRSFRENVK</sequence>
<name>A0A517TSE5_9BACT</name>
<keyword evidence="2" id="KW-0812">Transmembrane</keyword>
<dbReference type="RefSeq" id="WP_145430452.1">
    <property type="nucleotide sequence ID" value="NZ_CP036339.1"/>
</dbReference>
<proteinExistence type="predicted"/>
<keyword evidence="2" id="KW-0472">Membrane</keyword>
<evidence type="ECO:0000256" key="1">
    <source>
        <dbReference type="SAM" id="MobiDB-lite"/>
    </source>
</evidence>
<accession>A0A517TSE5</accession>
<dbReference type="EMBL" id="CP036339">
    <property type="protein sequence ID" value="QDT71288.1"/>
    <property type="molecule type" value="Genomic_DNA"/>
</dbReference>
<keyword evidence="2" id="KW-1133">Transmembrane helix</keyword>
<dbReference type="KEGG" id="llh:I41_04450"/>
<organism evidence="3 4">
    <name type="scientific">Lacipirellula limnantheis</name>
    <dbReference type="NCBI Taxonomy" id="2528024"/>
    <lineage>
        <taxon>Bacteria</taxon>
        <taxon>Pseudomonadati</taxon>
        <taxon>Planctomycetota</taxon>
        <taxon>Planctomycetia</taxon>
        <taxon>Pirellulales</taxon>
        <taxon>Lacipirellulaceae</taxon>
        <taxon>Lacipirellula</taxon>
    </lineage>
</organism>